<dbReference type="SMART" id="SM01080">
    <property type="entry name" value="CHASE2"/>
    <property type="match status" value="1"/>
</dbReference>
<dbReference type="InterPro" id="IPR036890">
    <property type="entry name" value="HATPase_C_sf"/>
</dbReference>
<protein>
    <submittedName>
        <fullName evidence="3">CHASE2 domain-containing protein</fullName>
    </submittedName>
</protein>
<keyword evidence="1" id="KW-0812">Transmembrane</keyword>
<dbReference type="Pfam" id="PF05226">
    <property type="entry name" value="CHASE2"/>
    <property type="match status" value="1"/>
</dbReference>
<keyword evidence="1" id="KW-1133">Transmembrane helix</keyword>
<dbReference type="EMBL" id="CP053661">
    <property type="protein sequence ID" value="QKD81672.1"/>
    <property type="molecule type" value="Genomic_DNA"/>
</dbReference>
<evidence type="ECO:0000256" key="1">
    <source>
        <dbReference type="SAM" id="Phobius"/>
    </source>
</evidence>
<evidence type="ECO:0000313" key="4">
    <source>
        <dbReference type="Proteomes" id="UP000505210"/>
    </source>
</evidence>
<dbReference type="Gene3D" id="3.30.565.10">
    <property type="entry name" value="Histidine kinase-like ATPase, C-terminal domain"/>
    <property type="match status" value="1"/>
</dbReference>
<dbReference type="Proteomes" id="UP000505210">
    <property type="component" value="Chromosome"/>
</dbReference>
<sequence length="639" mass="71165">MNKRQTPWAALRREWRIWKAGALPGLAVIGLVALLRLTGSLQVLELLTLDLLLLLRPAEPTDPHLLIVGIDEDDIEAVGQYPIPDGQLAALIQTLQQSRPTAIALDLYRDLPQEPGSADLQALFRSQTNLYGIEKVIGRAIAPPPDLPDERVGFADLPTDLDGKLRRSALGSYNAEKTEFRFSLAQRLAERFLSERGISLAGGIRDPYAMRFGPAELPRTQPNTGSYHQIPLMEVETLLFFRSGSRPFDLVTLREVLAGQVSADKVRDRIILIGVVAPSVKDTFNAMAAVTGVPEIPAGTIAGVEAHAHATSQIIQAALYGRPLLRDWADPWEYGWLILWGILGIGLGRFLVSPLRILAGLGLGLIILLGLCFALLLAGWWVPLVPALLAFFLNGVGLTAALFYRHQQDLKLQLRDRQYVIDHTFNAIHSGPLQTLSRLLSKTRSGHLPERQWETELEHLNRELRVVYDSVRKEILTEDGSLYLSEDQALDLNGPFEEALYEVYDHTLRRDFDCFKTLKLRLTTFDPLETAGLTLEHKRELCRFLEETLCNVGKYAVGVTQLNVVCKQENGQNLIRVIDNGKGIDPEQSIKPPALGGRGTQIAESIANQLGGKFRREPITPHGTLCELMWNPSKIRFWT</sequence>
<accession>A0A6M8B6C7</accession>
<reference evidence="3 4" key="1">
    <citation type="submission" date="2020-05" db="EMBL/GenBank/DDBJ databases">
        <title>Complete genome sequence of of a novel Thermoleptolyngbya strain isolated from hot springs of Ganzi, Sichuan China.</title>
        <authorList>
            <person name="Tang J."/>
            <person name="Daroch M."/>
            <person name="Li L."/>
            <person name="Waleron K."/>
            <person name="Waleron M."/>
            <person name="Waleron M."/>
        </authorList>
    </citation>
    <scope>NUCLEOTIDE SEQUENCE [LARGE SCALE GENOMIC DNA]</scope>
    <source>
        <strain evidence="3 4">PKUAC-SCTA183</strain>
    </source>
</reference>
<dbReference type="InterPro" id="IPR007890">
    <property type="entry name" value="CHASE2"/>
</dbReference>
<feature type="transmembrane region" description="Helical" evidence="1">
    <location>
        <begin position="334"/>
        <end position="352"/>
    </location>
</feature>
<feature type="transmembrane region" description="Helical" evidence="1">
    <location>
        <begin position="387"/>
        <end position="404"/>
    </location>
</feature>
<dbReference type="AlphaFoldDB" id="A0A6M8B6C7"/>
<evidence type="ECO:0000259" key="2">
    <source>
        <dbReference type="SMART" id="SM01080"/>
    </source>
</evidence>
<dbReference type="SUPFAM" id="SSF55874">
    <property type="entry name" value="ATPase domain of HSP90 chaperone/DNA topoisomerase II/histidine kinase"/>
    <property type="match status" value="1"/>
</dbReference>
<feature type="transmembrane region" description="Helical" evidence="1">
    <location>
        <begin position="21"/>
        <end position="39"/>
    </location>
</feature>
<organism evidence="3 4">
    <name type="scientific">Thermoleptolyngbya sichuanensis A183</name>
    <dbReference type="NCBI Taxonomy" id="2737172"/>
    <lineage>
        <taxon>Bacteria</taxon>
        <taxon>Bacillati</taxon>
        <taxon>Cyanobacteriota</taxon>
        <taxon>Cyanophyceae</taxon>
        <taxon>Oculatellales</taxon>
        <taxon>Oculatellaceae</taxon>
        <taxon>Thermoleptolyngbya</taxon>
        <taxon>Thermoleptolyngbya sichuanensis</taxon>
    </lineage>
</organism>
<keyword evidence="1" id="KW-0472">Membrane</keyword>
<gene>
    <name evidence="3" type="ORF">HPC62_05230</name>
</gene>
<dbReference type="KEGG" id="theu:HPC62_05230"/>
<evidence type="ECO:0000313" key="3">
    <source>
        <dbReference type="EMBL" id="QKD81672.1"/>
    </source>
</evidence>
<dbReference type="RefSeq" id="WP_172354067.1">
    <property type="nucleotide sequence ID" value="NZ_CP053661.1"/>
</dbReference>
<keyword evidence="4" id="KW-1185">Reference proteome</keyword>
<feature type="transmembrane region" description="Helical" evidence="1">
    <location>
        <begin position="359"/>
        <end position="381"/>
    </location>
</feature>
<proteinExistence type="predicted"/>
<name>A0A6M8B6C7_9CYAN</name>
<feature type="domain" description="CHASE2" evidence="2">
    <location>
        <begin position="41"/>
        <end position="347"/>
    </location>
</feature>